<gene>
    <name evidence="9" type="ORF">PACLA_8A057823</name>
</gene>
<dbReference type="GO" id="GO:0006508">
    <property type="term" value="P:proteolysis"/>
    <property type="evidence" value="ECO:0007669"/>
    <property type="project" value="UniProtKB-KW"/>
</dbReference>
<dbReference type="Proteomes" id="UP001152795">
    <property type="component" value="Unassembled WGS sequence"/>
</dbReference>
<dbReference type="GO" id="GO:0008233">
    <property type="term" value="F:peptidase activity"/>
    <property type="evidence" value="ECO:0007669"/>
    <property type="project" value="UniProtKB-KW"/>
</dbReference>
<comment type="caution">
    <text evidence="9">The sequence shown here is derived from an EMBL/GenBank/DDBJ whole genome shotgun (WGS) entry which is preliminary data.</text>
</comment>
<feature type="compositionally biased region" description="Basic and acidic residues" evidence="8">
    <location>
        <begin position="32"/>
        <end position="42"/>
    </location>
</feature>
<dbReference type="SUPFAM" id="SSF56672">
    <property type="entry name" value="DNA/RNA polymerases"/>
    <property type="match status" value="1"/>
</dbReference>
<accession>A0A6S7G8D6</accession>
<keyword evidence="10" id="KW-1185">Reference proteome</keyword>
<dbReference type="PANTHER" id="PTHR37984">
    <property type="entry name" value="PROTEIN CBG26694"/>
    <property type="match status" value="1"/>
</dbReference>
<dbReference type="Gene3D" id="3.30.70.270">
    <property type="match status" value="2"/>
</dbReference>
<evidence type="ECO:0000256" key="3">
    <source>
        <dbReference type="ARBA" id="ARBA00022695"/>
    </source>
</evidence>
<dbReference type="SUPFAM" id="SSF50630">
    <property type="entry name" value="Acid proteases"/>
    <property type="match status" value="1"/>
</dbReference>
<keyword evidence="1" id="KW-0645">Protease</keyword>
<dbReference type="InterPro" id="IPR000477">
    <property type="entry name" value="RT_dom"/>
</dbReference>
<dbReference type="PANTHER" id="PTHR37984:SF5">
    <property type="entry name" value="PROTEIN NYNRIN-LIKE"/>
    <property type="match status" value="1"/>
</dbReference>
<feature type="compositionally biased region" description="Polar residues" evidence="8">
    <location>
        <begin position="45"/>
        <end position="73"/>
    </location>
</feature>
<keyword evidence="5" id="KW-0255">Endonuclease</keyword>
<feature type="region of interest" description="Disordered" evidence="8">
    <location>
        <begin position="254"/>
        <end position="274"/>
    </location>
</feature>
<evidence type="ECO:0000256" key="5">
    <source>
        <dbReference type="ARBA" id="ARBA00022759"/>
    </source>
</evidence>
<dbReference type="InterPro" id="IPR050951">
    <property type="entry name" value="Retrovirus_Pol_polyprotein"/>
</dbReference>
<keyword evidence="7" id="KW-0695">RNA-directed DNA polymerase</keyword>
<protein>
    <submittedName>
        <fullName evidence="9">Uncharacterized protein</fullName>
    </submittedName>
</protein>
<dbReference type="PROSITE" id="PS50878">
    <property type="entry name" value="RT_POL"/>
    <property type="match status" value="1"/>
</dbReference>
<reference evidence="9" key="1">
    <citation type="submission" date="2020-04" db="EMBL/GenBank/DDBJ databases">
        <authorList>
            <person name="Alioto T."/>
            <person name="Alioto T."/>
            <person name="Gomez Garrido J."/>
        </authorList>
    </citation>
    <scope>NUCLEOTIDE SEQUENCE</scope>
    <source>
        <strain evidence="9">A484AB</strain>
    </source>
</reference>
<dbReference type="GO" id="GO:0004519">
    <property type="term" value="F:endonuclease activity"/>
    <property type="evidence" value="ECO:0007669"/>
    <property type="project" value="UniProtKB-KW"/>
</dbReference>
<feature type="compositionally biased region" description="Polar residues" evidence="8">
    <location>
        <begin position="260"/>
        <end position="273"/>
    </location>
</feature>
<evidence type="ECO:0000313" key="10">
    <source>
        <dbReference type="Proteomes" id="UP001152795"/>
    </source>
</evidence>
<keyword evidence="2" id="KW-0808">Transferase</keyword>
<name>A0A6S7G8D6_PARCT</name>
<sequence>MSDEEQNEGGDVAEATAQGGEDNSLLETLMAEIEKLKNENKHTKQALSAVTVSQGEASTSSKNAPSSPAQTPQVVYVSRERKIQKFSGSRKADEDTVENFVDNVKSLIPARKMTQFEQTDFVLSLLESSAKVEVKLRPTAKRDTSDKICNILLEAFGERRTTPQLLKSFYERKQKDTKTLREFSHALCEIYNRIYSRDTTIIPSRDQALRDQFGDNVRDPLLRKELKRMVRSNSSSKFLEVREEALHWAEENEKMRPTKRNVSSEAVSTTQSNKEMDKVLQALEEQHPTIIFSGIREEEAAETPLYAVLTKEGTEFVLNAKESDTLQEIPRYISAKRSPSTVASRTVGGEGADSHSIPERIIGKCPVAVVNIGGVSVSYLLDSGSEVSTITEEFFNTHFKPKGQELLSTSGWLKLTAANGLEIPYIGYFELDIEAFGLNVPRRGILVVKDFANDAIRARKRDVPGFLGMNVLCEMGQVLAKFEGTEFLSKVDPVWSQPIQAAKRRANTSVRGIVRVAGKRAVRIPASSVTTIPATGWGGQVKCEMAMVEPVVGQHLSHLVFYNIESGVEFKRVSVNEEMVTVQDSENTSIPDVVDNTECPCNGLSPEQQEKLHALLNKHASVFSKSDDDIGYTETVKHKIRTEDDIPVTQPYRRIPPNQYQEVKEHIQKLLDSSVIRESHSPYASPIVLVRKKNGTLRLCVDYRKLNLRTQKDSFPLPRIDESLDALNGAQWFTTLDLASGFNQVAVEEEDKPKTAFTTPFGLFEYNRMPFGLCGAPAMFQRLMQSCLHDQIYQLLLVYLDDVIVFSKTFDEHLERLEKVLTKLAQHGLKIKREKCSFLRKEVSYLGYVVSSDGVSTGPDKISVVKNWPVPKAVKELCSFLGFASYYRRFVKISPRSLSHCMNYRTVVYTN</sequence>
<dbReference type="OrthoDB" id="5982526at2759"/>
<organism evidence="9 10">
    <name type="scientific">Paramuricea clavata</name>
    <name type="common">Red gorgonian</name>
    <name type="synonym">Violescent sea-whip</name>
    <dbReference type="NCBI Taxonomy" id="317549"/>
    <lineage>
        <taxon>Eukaryota</taxon>
        <taxon>Metazoa</taxon>
        <taxon>Cnidaria</taxon>
        <taxon>Anthozoa</taxon>
        <taxon>Octocorallia</taxon>
        <taxon>Malacalcyonacea</taxon>
        <taxon>Plexauridae</taxon>
        <taxon>Paramuricea</taxon>
    </lineage>
</organism>
<evidence type="ECO:0000313" key="9">
    <source>
        <dbReference type="EMBL" id="CAB3985252.1"/>
    </source>
</evidence>
<evidence type="ECO:0000256" key="2">
    <source>
        <dbReference type="ARBA" id="ARBA00022679"/>
    </source>
</evidence>
<evidence type="ECO:0000256" key="6">
    <source>
        <dbReference type="ARBA" id="ARBA00022801"/>
    </source>
</evidence>
<keyword evidence="6" id="KW-0378">Hydrolase</keyword>
<evidence type="ECO:0000256" key="1">
    <source>
        <dbReference type="ARBA" id="ARBA00022670"/>
    </source>
</evidence>
<dbReference type="EMBL" id="CACRXK020000848">
    <property type="protein sequence ID" value="CAB3985252.1"/>
    <property type="molecule type" value="Genomic_DNA"/>
</dbReference>
<dbReference type="InterPro" id="IPR043128">
    <property type="entry name" value="Rev_trsase/Diguanyl_cyclase"/>
</dbReference>
<dbReference type="AlphaFoldDB" id="A0A6S7G8D6"/>
<proteinExistence type="predicted"/>
<keyword evidence="4" id="KW-0540">Nuclease</keyword>
<keyword evidence="3" id="KW-0548">Nucleotidyltransferase</keyword>
<dbReference type="CDD" id="cd01647">
    <property type="entry name" value="RT_LTR"/>
    <property type="match status" value="1"/>
</dbReference>
<feature type="region of interest" description="Disordered" evidence="8">
    <location>
        <begin position="1"/>
        <end position="74"/>
    </location>
</feature>
<dbReference type="Pfam" id="PF00078">
    <property type="entry name" value="RVT_1"/>
    <property type="match status" value="1"/>
</dbReference>
<evidence type="ECO:0000256" key="8">
    <source>
        <dbReference type="SAM" id="MobiDB-lite"/>
    </source>
</evidence>
<dbReference type="InterPro" id="IPR043502">
    <property type="entry name" value="DNA/RNA_pol_sf"/>
</dbReference>
<dbReference type="Gene3D" id="3.10.10.10">
    <property type="entry name" value="HIV Type 1 Reverse Transcriptase, subunit A, domain 1"/>
    <property type="match status" value="1"/>
</dbReference>
<dbReference type="FunFam" id="3.10.10.10:FF:000007">
    <property type="entry name" value="Retrovirus-related Pol polyprotein from transposon 17.6-like Protein"/>
    <property type="match status" value="1"/>
</dbReference>
<evidence type="ECO:0000256" key="4">
    <source>
        <dbReference type="ARBA" id="ARBA00022722"/>
    </source>
</evidence>
<evidence type="ECO:0000256" key="7">
    <source>
        <dbReference type="ARBA" id="ARBA00022918"/>
    </source>
</evidence>
<dbReference type="CDD" id="cd00303">
    <property type="entry name" value="retropepsin_like"/>
    <property type="match status" value="1"/>
</dbReference>
<dbReference type="GO" id="GO:0003964">
    <property type="term" value="F:RNA-directed DNA polymerase activity"/>
    <property type="evidence" value="ECO:0007669"/>
    <property type="project" value="UniProtKB-KW"/>
</dbReference>
<dbReference type="InterPro" id="IPR021109">
    <property type="entry name" value="Peptidase_aspartic_dom_sf"/>
</dbReference>